<feature type="domain" description="HTH marR-type" evidence="2">
    <location>
        <begin position="29"/>
        <end position="132"/>
    </location>
</feature>
<dbReference type="Gene3D" id="1.10.10.10">
    <property type="entry name" value="Winged helix-like DNA-binding domain superfamily/Winged helix DNA-binding domain"/>
    <property type="match status" value="1"/>
</dbReference>
<comment type="caution">
    <text evidence="3">The sequence shown here is derived from an EMBL/GenBank/DDBJ whole genome shotgun (WGS) entry which is preliminary data.</text>
</comment>
<evidence type="ECO:0000256" key="1">
    <source>
        <dbReference type="ARBA" id="ARBA00023125"/>
    </source>
</evidence>
<reference evidence="3" key="1">
    <citation type="submission" date="2024-05" db="EMBL/GenBank/DDBJ databases">
        <title>Alkalihalobacillus sp. strain MEB203 novel alkaliphilic bacterium from Lonar Lake, India.</title>
        <authorList>
            <person name="Joshi A."/>
            <person name="Thite S."/>
            <person name="Mengade P."/>
        </authorList>
    </citation>
    <scope>NUCLEOTIDE SEQUENCE</scope>
    <source>
        <strain evidence="3">MEB 203</strain>
    </source>
</reference>
<sequence length="167" mass="19461">MSKEQLAKSYEIYAYTRGLNSFIENDLAQSLKKHEISLPSFRTLWILYFEKKMTMTDLNYIAQTNFSNAFRQVTKLKEEGLIEIEIEKDSRMKLLTLTEAGRQIVRNFIEEHILQSDLQILKTIEKISQQDLSIFIKVASQLSSELIGSPYTEWVIKSTKSLLEDTK</sequence>
<dbReference type="Proteomes" id="UP001148125">
    <property type="component" value="Unassembled WGS sequence"/>
</dbReference>
<keyword evidence="1" id="KW-0238">DNA-binding</keyword>
<keyword evidence="4" id="KW-1185">Reference proteome</keyword>
<protein>
    <submittedName>
        <fullName evidence="3">MarR family transcriptional regulator</fullName>
    </submittedName>
</protein>
<dbReference type="InterPro" id="IPR036388">
    <property type="entry name" value="WH-like_DNA-bd_sf"/>
</dbReference>
<organism evidence="3 4">
    <name type="scientific">Alkalihalobacterium chitinilyticum</name>
    <dbReference type="NCBI Taxonomy" id="2980103"/>
    <lineage>
        <taxon>Bacteria</taxon>
        <taxon>Bacillati</taxon>
        <taxon>Bacillota</taxon>
        <taxon>Bacilli</taxon>
        <taxon>Bacillales</taxon>
        <taxon>Bacillaceae</taxon>
        <taxon>Alkalihalobacterium</taxon>
    </lineage>
</organism>
<dbReference type="SMART" id="SM00347">
    <property type="entry name" value="HTH_MARR"/>
    <property type="match status" value="1"/>
</dbReference>
<dbReference type="InterPro" id="IPR039422">
    <property type="entry name" value="MarR/SlyA-like"/>
</dbReference>
<proteinExistence type="predicted"/>
<dbReference type="PANTHER" id="PTHR33164:SF43">
    <property type="entry name" value="HTH-TYPE TRANSCRIPTIONAL REPRESSOR YETL"/>
    <property type="match status" value="1"/>
</dbReference>
<dbReference type="RefSeq" id="WP_275116424.1">
    <property type="nucleotide sequence ID" value="NZ_JAOTPO010000001.1"/>
</dbReference>
<dbReference type="InterPro" id="IPR036390">
    <property type="entry name" value="WH_DNA-bd_sf"/>
</dbReference>
<dbReference type="InterPro" id="IPR000835">
    <property type="entry name" value="HTH_MarR-typ"/>
</dbReference>
<dbReference type="EMBL" id="JAOTPO010000001">
    <property type="protein sequence ID" value="MDE5411787.1"/>
    <property type="molecule type" value="Genomic_DNA"/>
</dbReference>
<evidence type="ECO:0000313" key="4">
    <source>
        <dbReference type="Proteomes" id="UP001148125"/>
    </source>
</evidence>
<dbReference type="PANTHER" id="PTHR33164">
    <property type="entry name" value="TRANSCRIPTIONAL REGULATOR, MARR FAMILY"/>
    <property type="match status" value="1"/>
</dbReference>
<dbReference type="Pfam" id="PF01047">
    <property type="entry name" value="MarR"/>
    <property type="match status" value="1"/>
</dbReference>
<evidence type="ECO:0000259" key="2">
    <source>
        <dbReference type="SMART" id="SM00347"/>
    </source>
</evidence>
<name>A0ABT5V8J3_9BACI</name>
<dbReference type="SUPFAM" id="SSF46785">
    <property type="entry name" value="Winged helix' DNA-binding domain"/>
    <property type="match status" value="1"/>
</dbReference>
<evidence type="ECO:0000313" key="3">
    <source>
        <dbReference type="EMBL" id="MDE5411787.1"/>
    </source>
</evidence>
<gene>
    <name evidence="3" type="ORF">N7Z68_00140</name>
</gene>
<accession>A0ABT5V8J3</accession>